<dbReference type="EMBL" id="JBHTAS010000001">
    <property type="protein sequence ID" value="MFC7142390.1"/>
    <property type="molecule type" value="Genomic_DNA"/>
</dbReference>
<evidence type="ECO:0000313" key="4">
    <source>
        <dbReference type="EMBL" id="MFC7142390.1"/>
    </source>
</evidence>
<dbReference type="Proteomes" id="UP001596432">
    <property type="component" value="Unassembled WGS sequence"/>
</dbReference>
<dbReference type="PANTHER" id="PTHR32332">
    <property type="entry name" value="2-NITROPROPANE DIOXYGENASE"/>
    <property type="match status" value="1"/>
</dbReference>
<reference evidence="4 5" key="1">
    <citation type="journal article" date="2019" name="Int. J. Syst. Evol. Microbiol.">
        <title>The Global Catalogue of Microorganisms (GCM) 10K type strain sequencing project: providing services to taxonomists for standard genome sequencing and annotation.</title>
        <authorList>
            <consortium name="The Broad Institute Genomics Platform"/>
            <consortium name="The Broad Institute Genome Sequencing Center for Infectious Disease"/>
            <person name="Wu L."/>
            <person name="Ma J."/>
        </authorList>
    </citation>
    <scope>NUCLEOTIDE SEQUENCE [LARGE SCALE GENOMIC DNA]</scope>
    <source>
        <strain evidence="4 5">XZYJT29</strain>
    </source>
</reference>
<proteinExistence type="predicted"/>
<dbReference type="SUPFAM" id="SSF51412">
    <property type="entry name" value="Inosine monophosphate dehydrogenase (IMPDH)"/>
    <property type="match status" value="1"/>
</dbReference>
<evidence type="ECO:0000256" key="1">
    <source>
        <dbReference type="ARBA" id="ARBA00022630"/>
    </source>
</evidence>
<organism evidence="4 5">
    <name type="scientific">Halosimplex aquaticum</name>
    <dbReference type="NCBI Taxonomy" id="3026162"/>
    <lineage>
        <taxon>Archaea</taxon>
        <taxon>Methanobacteriati</taxon>
        <taxon>Methanobacteriota</taxon>
        <taxon>Stenosarchaea group</taxon>
        <taxon>Halobacteria</taxon>
        <taxon>Halobacteriales</taxon>
        <taxon>Haloarculaceae</taxon>
        <taxon>Halosimplex</taxon>
    </lineage>
</organism>
<dbReference type="InterPro" id="IPR013785">
    <property type="entry name" value="Aldolase_TIM"/>
</dbReference>
<dbReference type="RefSeq" id="WP_274323457.1">
    <property type="nucleotide sequence ID" value="NZ_CP118158.1"/>
</dbReference>
<keyword evidence="3 4" id="KW-0560">Oxidoreductase</keyword>
<dbReference type="AlphaFoldDB" id="A0ABD5YAJ4"/>
<dbReference type="Gene3D" id="3.20.20.70">
    <property type="entry name" value="Aldolase class I"/>
    <property type="match status" value="1"/>
</dbReference>
<accession>A0ABD5YAJ4</accession>
<dbReference type="Pfam" id="PF03060">
    <property type="entry name" value="NMO"/>
    <property type="match status" value="1"/>
</dbReference>
<protein>
    <submittedName>
        <fullName evidence="4">NAD(P)H-dependent flavin oxidoreductase</fullName>
        <ecNumber evidence="4">1.13.12.-</ecNumber>
    </submittedName>
</protein>
<evidence type="ECO:0000256" key="2">
    <source>
        <dbReference type="ARBA" id="ARBA00022643"/>
    </source>
</evidence>
<gene>
    <name evidence="4" type="ORF">ACFQMA_21450</name>
</gene>
<dbReference type="GO" id="GO:0016491">
    <property type="term" value="F:oxidoreductase activity"/>
    <property type="evidence" value="ECO:0007669"/>
    <property type="project" value="UniProtKB-KW"/>
</dbReference>
<dbReference type="GeneID" id="78822730"/>
<dbReference type="PANTHER" id="PTHR32332:SF20">
    <property type="entry name" value="2-NITROPROPANE DIOXYGENASE-LIKE PROTEIN"/>
    <property type="match status" value="1"/>
</dbReference>
<dbReference type="EC" id="1.13.12.-" evidence="4"/>
<name>A0ABD5YAJ4_9EURY</name>
<dbReference type="CDD" id="cd04730">
    <property type="entry name" value="NPD_like"/>
    <property type="match status" value="1"/>
</dbReference>
<evidence type="ECO:0000313" key="5">
    <source>
        <dbReference type="Proteomes" id="UP001596432"/>
    </source>
</evidence>
<evidence type="ECO:0000256" key="3">
    <source>
        <dbReference type="ARBA" id="ARBA00023002"/>
    </source>
</evidence>
<keyword evidence="2" id="KW-0288">FMN</keyword>
<keyword evidence="5" id="KW-1185">Reference proteome</keyword>
<keyword evidence="1" id="KW-0285">Flavoprotein</keyword>
<comment type="caution">
    <text evidence="4">The sequence shown here is derived from an EMBL/GenBank/DDBJ whole genome shotgun (WGS) entry which is preliminary data.</text>
</comment>
<sequence length="342" mass="35529">MSLHTPLCDRLGIDHPVVQAPVGSVSTPELAATVSNAGGLGTLAVTWRDFEETRAAIEAVRDRTGAPFAVNLVLDDGATEHPTDDHLDACLDAGVPLVSFSFGDPAPYVGRVHDAGADVLATVGSADDARTAVEAGVDAVVAQGWEAGGHVQSDVATMALVPRVADETPDHVPVVAAGGIADGRGLAAALALGADGVWVGTRFVATEEADAHERYRSAVVDGAADETVRGTPFPKGWPDQPHRTLESRATERWIAAGRPPLDERDDADRVVAETASGEPLERYVDLPPLSGVDGCVEELPHYAGQSVGGVDEVVPAAAVVERLVEDATATVESLERLRDDDA</sequence>
<dbReference type="InterPro" id="IPR004136">
    <property type="entry name" value="NMO"/>
</dbReference>